<dbReference type="InterPro" id="IPR052429">
    <property type="entry name" value="BAH_domain_protein"/>
</dbReference>
<evidence type="ECO:0000313" key="2">
    <source>
        <dbReference type="EMBL" id="GLD57567.1"/>
    </source>
</evidence>
<gene>
    <name evidence="2" type="ORF">AKAME5_000977900</name>
</gene>
<keyword evidence="3" id="KW-1185">Reference proteome</keyword>
<evidence type="ECO:0000313" key="3">
    <source>
        <dbReference type="Proteomes" id="UP001279410"/>
    </source>
</evidence>
<feature type="compositionally biased region" description="Low complexity" evidence="1">
    <location>
        <begin position="771"/>
        <end position="789"/>
    </location>
</feature>
<comment type="caution">
    <text evidence="2">The sequence shown here is derived from an EMBL/GenBank/DDBJ whole genome shotgun (WGS) entry which is preliminary data.</text>
</comment>
<feature type="compositionally biased region" description="Low complexity" evidence="1">
    <location>
        <begin position="701"/>
        <end position="727"/>
    </location>
</feature>
<dbReference type="Proteomes" id="UP001279410">
    <property type="component" value="Unassembled WGS sequence"/>
</dbReference>
<dbReference type="PANTHER" id="PTHR12505">
    <property type="entry name" value="PHD FINGER TRANSCRIPTION FACTOR"/>
    <property type="match status" value="1"/>
</dbReference>
<feature type="compositionally biased region" description="Basic and acidic residues" evidence="1">
    <location>
        <begin position="419"/>
        <end position="431"/>
    </location>
</feature>
<feature type="compositionally biased region" description="Polar residues" evidence="1">
    <location>
        <begin position="167"/>
        <end position="197"/>
    </location>
</feature>
<sequence>MYETRDGPAATAILAPPTPHSVASYSMPPPPPPPPPPHALHMGSTVTGGWIHHAHHHPHPEFFCSPAPLTLTSSKDPASTPGGSGREAKVIGPTYVPSAGPLGDLAAPDCRGAGGGGRKGDDKCGEGSYESPSHHLSRLSSCQQKDKSQPHQQQLGYGKADKPPDWSHQTQNFLKPSSNASSQPDLRSCSLETSSSFRDVEVVDDVYRPSLPLDAQGTHPAAGQGTSKSGSDTSTPPFRDCSHSGPHPEGRVGSGAQREGQKVARIRHQQHSSHGASTEDRGRDGGQTASSWGARGGHQEDQRKGSHHASVGNGEVRGASNRAPNSDHNQPHSQPPPPLSRSSSHTTEGEGSAMKNLMNYSSQQPLLLPQRSPFGGLGCLKQGGERSEKGERGGGAKSNTSQQDAPKQPLPPRRGSTNEGERGDRGGKEAGDTGEGEVRQPPVGIAVAVARPPHRSPDNTPGHSRQGRVLPSMKGVSRPVYPLGREAEERKRMTEEQISLHHLDRDREMIIRENKDRVEFARIHPSSSCHGDLTSHLLVPGGANQLGVDPAAHAHPAHHHWMQRTGSPSLWMGHSYSLSHVGMSPGFPPGLPSPLQPVLGSLTQDPNSPLVVLPTDPGPHHHLDVLEQSGLWPPVYGGRGPPPHLQHHPVYSRSSFLRQQELYALHQQQQQRAMEHMQRHSIGQRKHEEHAITIEDSPHESSTSRTPPSSSSSSSSTTSSHVAKPFSHTPPPPKTPTPSPGMCPASRQSPCYHSPSRRPHPPNPLTPAPSPAAAAPRSPALSPAPSHLSKGLERGSDRGEGQPPQDYPQSLEPDLPPVYTYPPITMGY</sequence>
<feature type="compositionally biased region" description="Basic and acidic residues" evidence="1">
    <location>
        <begin position="790"/>
        <end position="800"/>
    </location>
</feature>
<feature type="region of interest" description="Disordered" evidence="1">
    <location>
        <begin position="73"/>
        <end position="479"/>
    </location>
</feature>
<dbReference type="AlphaFoldDB" id="A0AAD3MM77"/>
<dbReference type="PANTHER" id="PTHR12505:SF22">
    <property type="entry name" value="BAH AND COILED-COIL DOMAIN-CONTAINING PROTEIN 1"/>
    <property type="match status" value="1"/>
</dbReference>
<feature type="compositionally biased region" description="Basic and acidic residues" evidence="1">
    <location>
        <begin position="198"/>
        <end position="207"/>
    </location>
</feature>
<feature type="compositionally biased region" description="Basic and acidic residues" evidence="1">
    <location>
        <begin position="383"/>
        <end position="394"/>
    </location>
</feature>
<feature type="compositionally biased region" description="Basic and acidic residues" evidence="1">
    <location>
        <begin position="240"/>
        <end position="250"/>
    </location>
</feature>
<reference evidence="2" key="1">
    <citation type="submission" date="2022-08" db="EMBL/GenBank/DDBJ databases">
        <title>Genome sequencing of akame (Lates japonicus).</title>
        <authorList>
            <person name="Hashiguchi Y."/>
            <person name="Takahashi H."/>
        </authorList>
    </citation>
    <scope>NUCLEOTIDE SEQUENCE</scope>
    <source>
        <strain evidence="2">Kochi</strain>
    </source>
</reference>
<accession>A0AAD3MM77</accession>
<feature type="compositionally biased region" description="Polar residues" evidence="1">
    <location>
        <begin position="224"/>
        <end position="236"/>
    </location>
</feature>
<feature type="compositionally biased region" description="Basic and acidic residues" evidence="1">
    <location>
        <begin position="685"/>
        <end position="699"/>
    </location>
</feature>
<feature type="region of interest" description="Disordered" evidence="1">
    <location>
        <begin position="1"/>
        <end position="42"/>
    </location>
</feature>
<organism evidence="2 3">
    <name type="scientific">Lates japonicus</name>
    <name type="common">Japanese lates</name>
    <dbReference type="NCBI Taxonomy" id="270547"/>
    <lineage>
        <taxon>Eukaryota</taxon>
        <taxon>Metazoa</taxon>
        <taxon>Chordata</taxon>
        <taxon>Craniata</taxon>
        <taxon>Vertebrata</taxon>
        <taxon>Euteleostomi</taxon>
        <taxon>Actinopterygii</taxon>
        <taxon>Neopterygii</taxon>
        <taxon>Teleostei</taxon>
        <taxon>Neoteleostei</taxon>
        <taxon>Acanthomorphata</taxon>
        <taxon>Carangaria</taxon>
        <taxon>Carangaria incertae sedis</taxon>
        <taxon>Centropomidae</taxon>
        <taxon>Lates</taxon>
    </lineage>
</organism>
<feature type="compositionally biased region" description="Pro residues" evidence="1">
    <location>
        <begin position="728"/>
        <end position="741"/>
    </location>
</feature>
<feature type="compositionally biased region" description="Pro residues" evidence="1">
    <location>
        <begin position="27"/>
        <end position="38"/>
    </location>
</feature>
<dbReference type="EMBL" id="BRZM01000030">
    <property type="protein sequence ID" value="GLD57567.1"/>
    <property type="molecule type" value="Genomic_DNA"/>
</dbReference>
<proteinExistence type="predicted"/>
<feature type="compositionally biased region" description="Pro residues" evidence="1">
    <location>
        <begin position="761"/>
        <end position="770"/>
    </location>
</feature>
<protein>
    <submittedName>
        <fullName evidence="2">BAH and coiled-coil domain-containing protein 1</fullName>
    </submittedName>
</protein>
<name>A0AAD3MM77_LATJO</name>
<evidence type="ECO:0000256" key="1">
    <source>
        <dbReference type="SAM" id="MobiDB-lite"/>
    </source>
</evidence>
<feature type="region of interest" description="Disordered" evidence="1">
    <location>
        <begin position="666"/>
        <end position="828"/>
    </location>
</feature>